<evidence type="ECO:0000313" key="7">
    <source>
        <dbReference type="Proteomes" id="UP001557470"/>
    </source>
</evidence>
<evidence type="ECO:0000256" key="3">
    <source>
        <dbReference type="ARBA" id="ARBA00022553"/>
    </source>
</evidence>
<sequence>MTHAQPTSLTVPGPDSAPRTLPGLTRSASLSETELKEARERSQIIATQLTIPSGGSSSRGVQLFNRRRQRVNAFTLDSCGGGAGKDEEAEHADTRNNNLTWREGRRDDSEIHRETDKVLNVKNKYRTKPLPWSPPSGGSIESEVAGSDIMKDPGDEHIYEEVDVAQHRHFHPVKESEEDDRVRDEEREREEIYDDAESAVKDGISPVNENHNCTLREEGGPTGWTYTELTTPTETQNGFHITQCTMGKIQNGGAVSVSQSGLNPTIVNRTARPFFSPSTVQATAAERTSIPPAPCYPTPTLPTAPSYSSPPFQTFSPAPPPPSYPTPPLPVFPNHPLSPIDPVSSPNPVTSARATHVSQHPPPTCPKPITFIPYTPQPVGQQFQQEPIKTGILEEGAAAIRRSSTARKSMFTFKEKPIVTPNPELLSLVQGNDERKKYGLRSISDQPLDEELLALGAEASNFLAAEEVRAEAAKVPEWSSCLKSSRTREPRGQHQPEQTLTNVSGKGAELFAKRQSRMEKYVVENKNAPGSGAHMRSLSPTSSLPPSWIYPSNMPGRVKAIVNNTDLNAQLARPLQTVQQVKRRPSQQAPAPAPVPEEPPLENGCTKIEMDLSRHRPYQLNPSLFIFNPVKDPTSTLPRGAPPPPRPLVTAGSFSSLPSNNYNSLPHCRPSQSTPSQSTTRGVGGGDYYPPQHRGTTGPSEPRITSPLSGFSEEKVGSPRPGTQAPCPTFSAKRAGIEAQVWSPSVFYR</sequence>
<dbReference type="AlphaFoldDB" id="A0ABD0WM87"/>
<evidence type="ECO:0000256" key="5">
    <source>
        <dbReference type="SAM" id="MobiDB-lite"/>
    </source>
</evidence>
<reference evidence="6 7" key="1">
    <citation type="submission" date="2024-06" db="EMBL/GenBank/DDBJ databases">
        <authorList>
            <person name="Pan Q."/>
            <person name="Wen M."/>
            <person name="Jouanno E."/>
            <person name="Zahm M."/>
            <person name="Klopp C."/>
            <person name="Cabau C."/>
            <person name="Louis A."/>
            <person name="Berthelot C."/>
            <person name="Parey E."/>
            <person name="Roest Crollius H."/>
            <person name="Montfort J."/>
            <person name="Robinson-Rechavi M."/>
            <person name="Bouchez O."/>
            <person name="Lampietro C."/>
            <person name="Lopez Roques C."/>
            <person name="Donnadieu C."/>
            <person name="Postlethwait J."/>
            <person name="Bobe J."/>
            <person name="Verreycken H."/>
            <person name="Guiguen Y."/>
        </authorList>
    </citation>
    <scope>NUCLEOTIDE SEQUENCE [LARGE SCALE GENOMIC DNA]</scope>
    <source>
        <strain evidence="6">Up_M1</strain>
        <tissue evidence="6">Testis</tissue>
    </source>
</reference>
<organism evidence="6 7">
    <name type="scientific">Umbra pygmaea</name>
    <name type="common">Eastern mudminnow</name>
    <dbReference type="NCBI Taxonomy" id="75934"/>
    <lineage>
        <taxon>Eukaryota</taxon>
        <taxon>Metazoa</taxon>
        <taxon>Chordata</taxon>
        <taxon>Craniata</taxon>
        <taxon>Vertebrata</taxon>
        <taxon>Euteleostomi</taxon>
        <taxon>Actinopterygii</taxon>
        <taxon>Neopterygii</taxon>
        <taxon>Teleostei</taxon>
        <taxon>Protacanthopterygii</taxon>
        <taxon>Esociformes</taxon>
        <taxon>Umbridae</taxon>
        <taxon>Umbra</taxon>
    </lineage>
</organism>
<feature type="compositionally biased region" description="Polar residues" evidence="5">
    <location>
        <begin position="344"/>
        <end position="358"/>
    </location>
</feature>
<feature type="compositionally biased region" description="Low complexity" evidence="5">
    <location>
        <begin position="648"/>
        <end position="680"/>
    </location>
</feature>
<gene>
    <name evidence="6" type="ORF">UPYG_G00218940</name>
</gene>
<evidence type="ECO:0000256" key="1">
    <source>
        <dbReference type="ARBA" id="ARBA00004496"/>
    </source>
</evidence>
<dbReference type="GO" id="GO:0005737">
    <property type="term" value="C:cytoplasm"/>
    <property type="evidence" value="ECO:0007669"/>
    <property type="project" value="UniProtKB-SubCell"/>
</dbReference>
<keyword evidence="7" id="KW-1185">Reference proteome</keyword>
<dbReference type="EMBL" id="JAGEUA010000006">
    <property type="protein sequence ID" value="KAL0974330.1"/>
    <property type="molecule type" value="Genomic_DNA"/>
</dbReference>
<feature type="compositionally biased region" description="Pro residues" evidence="5">
    <location>
        <begin position="317"/>
        <end position="333"/>
    </location>
</feature>
<feature type="compositionally biased region" description="Low complexity" evidence="5">
    <location>
        <begin position="303"/>
        <end position="316"/>
    </location>
</feature>
<evidence type="ECO:0000256" key="2">
    <source>
        <dbReference type="ARBA" id="ARBA00022490"/>
    </source>
</evidence>
<name>A0ABD0WM87_UMBPY</name>
<dbReference type="PANTHER" id="PTHR24217:SF13">
    <property type="entry name" value="SYNAPTOPODIN"/>
    <property type="match status" value="1"/>
</dbReference>
<dbReference type="PANTHER" id="PTHR24217">
    <property type="entry name" value="PUTATIVE-RELATED"/>
    <property type="match status" value="1"/>
</dbReference>
<keyword evidence="3" id="KW-0597">Phosphoprotein</keyword>
<evidence type="ECO:0008006" key="8">
    <source>
        <dbReference type="Google" id="ProtNLM"/>
    </source>
</evidence>
<feature type="region of interest" description="Disordered" evidence="5">
    <location>
        <begin position="635"/>
        <end position="729"/>
    </location>
</feature>
<feature type="region of interest" description="Disordered" evidence="5">
    <location>
        <begin position="580"/>
        <end position="603"/>
    </location>
</feature>
<comment type="caution">
    <text evidence="6">The sequence shown here is derived from an EMBL/GenBank/DDBJ whole genome shotgun (WGS) entry which is preliminary data.</text>
</comment>
<feature type="compositionally biased region" description="Polar residues" evidence="5">
    <location>
        <begin position="1"/>
        <end position="10"/>
    </location>
</feature>
<dbReference type="InterPro" id="IPR051976">
    <property type="entry name" value="Synaptopodin_domain"/>
</dbReference>
<comment type="similarity">
    <text evidence="4">Belongs to the synaptopodin family.</text>
</comment>
<feature type="compositionally biased region" description="Basic and acidic residues" evidence="5">
    <location>
        <begin position="84"/>
        <end position="94"/>
    </location>
</feature>
<dbReference type="GO" id="GO:0043226">
    <property type="term" value="C:organelle"/>
    <property type="evidence" value="ECO:0007669"/>
    <property type="project" value="UniProtKB-ARBA"/>
</dbReference>
<feature type="region of interest" description="Disordered" evidence="5">
    <location>
        <begin position="79"/>
        <end position="108"/>
    </location>
</feature>
<comment type="subcellular location">
    <subcellularLocation>
        <location evidence="1">Cytoplasm</location>
    </subcellularLocation>
</comment>
<proteinExistence type="inferred from homology"/>
<evidence type="ECO:0000313" key="6">
    <source>
        <dbReference type="EMBL" id="KAL0974330.1"/>
    </source>
</evidence>
<feature type="compositionally biased region" description="Pro residues" evidence="5">
    <location>
        <begin position="291"/>
        <end position="302"/>
    </location>
</feature>
<protein>
    <recommendedName>
        <fullName evidence="8">Synaptopodin</fullName>
    </recommendedName>
</protein>
<dbReference type="Proteomes" id="UP001557470">
    <property type="component" value="Unassembled WGS sequence"/>
</dbReference>
<feature type="region of interest" description="Disordered" evidence="5">
    <location>
        <begin position="278"/>
        <end position="364"/>
    </location>
</feature>
<feature type="region of interest" description="Disordered" evidence="5">
    <location>
        <begin position="1"/>
        <end position="39"/>
    </location>
</feature>
<keyword evidence="2" id="KW-0963">Cytoplasm</keyword>
<evidence type="ECO:0000256" key="4">
    <source>
        <dbReference type="ARBA" id="ARBA00038161"/>
    </source>
</evidence>
<accession>A0ABD0WM87</accession>